<feature type="transmembrane region" description="Helical" evidence="1">
    <location>
        <begin position="237"/>
        <end position="257"/>
    </location>
</feature>
<proteinExistence type="predicted"/>
<feature type="transmembrane region" description="Helical" evidence="1">
    <location>
        <begin position="43"/>
        <end position="62"/>
    </location>
</feature>
<dbReference type="Pfam" id="PF13687">
    <property type="entry name" value="DUF4153"/>
    <property type="match status" value="1"/>
</dbReference>
<feature type="transmembrane region" description="Helical" evidence="1">
    <location>
        <begin position="20"/>
        <end position="37"/>
    </location>
</feature>
<sequence>MFHSSLRTLNQLWQKYPIEFVMNIIACSVVLFLDNYLDLNQDGYLFGVIFTYPLYFSITYLANYYQSRLYKWSWLYMLALCALANYVPLFDENERFWFGVYVIHILLFFSKFLPKDNRQFVHNILVTSIHFLLTWILAWIVVGLFWSIHESIVVLFNLAPTFYIESGRVNILLICFFSTFFFLLLEKRVGQYDSYSERLFFTADILINYLLSPVVMIYTILVYLYVGMILFRFELPVGNVSIITLSYLCLGLACIALRQLSEQPKWEMFFRQFSRLSIVPLGLLWVGIHERVSSYGLTVSRIYLIVIAILVTLFILSCLVPKWVKYRLFGLYTIAAVVITTMVISPEKIEFESQKKQFVELATELNLLDAHGKLQLNDLDPASLDINKLMRLDSLIIQFYGKEGEGFGYESNDLDYIRQIYNDALSLRDTYQTENDYFHYSRTEEQAIPIQTYKQLVLVEDYSYKITDCYDCDMISFENSKTKGRFTVQQSVIENILQQHGIEKGKRYTAPVLAKAAEQMSLLPTDQGVTLLLNNVALIYRDELKSYQLTNATILGYFKP</sequence>
<reference evidence="3 4" key="2">
    <citation type="submission" date="2018-11" db="EMBL/GenBank/DDBJ databases">
        <title>Genomic Encyclopedia of Type Strains, Phase IV (KMG-IV): sequencing the most valuable type-strain genomes for metagenomic binning, comparative biology and taxonomic classification.</title>
        <authorList>
            <person name="Goeker M."/>
        </authorList>
    </citation>
    <scope>NUCLEOTIDE SEQUENCE [LARGE SCALE GENOMIC DNA]</scope>
    <source>
        <strain evidence="3 4">DSM 25797</strain>
    </source>
</reference>
<protein>
    <submittedName>
        <fullName evidence="3">Uncharacterized protein DUF4153</fullName>
    </submittedName>
</protein>
<dbReference type="KEGG" id="fcl:A4G17_07705"/>
<accession>A0AAE6X7J4</accession>
<feature type="transmembrane region" description="Helical" evidence="1">
    <location>
        <begin position="269"/>
        <end position="288"/>
    </location>
</feature>
<feature type="transmembrane region" description="Helical" evidence="1">
    <location>
        <begin position="74"/>
        <end position="90"/>
    </location>
</feature>
<evidence type="ECO:0000256" key="1">
    <source>
        <dbReference type="SAM" id="Phobius"/>
    </source>
</evidence>
<dbReference type="Proteomes" id="UP000276901">
    <property type="component" value="Unassembled WGS sequence"/>
</dbReference>
<dbReference type="InterPro" id="IPR025291">
    <property type="entry name" value="DUF4153"/>
</dbReference>
<feature type="transmembrane region" description="Helical" evidence="1">
    <location>
        <begin position="300"/>
        <end position="319"/>
    </location>
</feature>
<name>A0AAE6X7J4_9PAST</name>
<keyword evidence="1" id="KW-0812">Transmembrane</keyword>
<evidence type="ECO:0000313" key="4">
    <source>
        <dbReference type="Proteomes" id="UP000276901"/>
    </source>
</evidence>
<dbReference type="RefSeq" id="WP_165894269.1">
    <property type="nucleotide sequence ID" value="NZ_CP015029.1"/>
</dbReference>
<dbReference type="EMBL" id="CP015029">
    <property type="protein sequence ID" value="QIM65334.1"/>
    <property type="molecule type" value="Genomic_DNA"/>
</dbReference>
<feature type="transmembrane region" description="Helical" evidence="1">
    <location>
        <begin position="326"/>
        <end position="345"/>
    </location>
</feature>
<evidence type="ECO:0000313" key="3">
    <source>
        <dbReference type="EMBL" id="RPE96230.1"/>
    </source>
</evidence>
<keyword evidence="1" id="KW-0472">Membrane</keyword>
<gene>
    <name evidence="2" type="ORF">A4G17_07705</name>
    <name evidence="3" type="ORF">EDC49_0618</name>
</gene>
<evidence type="ECO:0000313" key="5">
    <source>
        <dbReference type="Proteomes" id="UP000502287"/>
    </source>
</evidence>
<dbReference type="Proteomes" id="UP000502287">
    <property type="component" value="Chromosome"/>
</dbReference>
<dbReference type="EMBL" id="RKQT01000001">
    <property type="protein sequence ID" value="RPE96230.1"/>
    <property type="molecule type" value="Genomic_DNA"/>
</dbReference>
<reference evidence="2 5" key="1">
    <citation type="submission" date="2016-03" db="EMBL/GenBank/DDBJ databases">
        <authorList>
            <person name="Hansen M.J."/>
            <person name="Bojesen A.M."/>
            <person name="Planet P."/>
        </authorList>
    </citation>
    <scope>NUCLEOTIDE SEQUENCE [LARGE SCALE GENOMIC DNA]</scope>
    <source>
        <strain evidence="2 5">HPA 21</strain>
    </source>
</reference>
<keyword evidence="4" id="KW-1185">Reference proteome</keyword>
<keyword evidence="1" id="KW-1133">Transmembrane helix</keyword>
<feature type="transmembrane region" description="Helical" evidence="1">
    <location>
        <begin position="125"/>
        <end position="148"/>
    </location>
</feature>
<organism evidence="2 5">
    <name type="scientific">Frederiksenia canicola</name>
    <dbReference type="NCBI Taxonomy" id="123824"/>
    <lineage>
        <taxon>Bacteria</taxon>
        <taxon>Pseudomonadati</taxon>
        <taxon>Pseudomonadota</taxon>
        <taxon>Gammaproteobacteria</taxon>
        <taxon>Pasteurellales</taxon>
        <taxon>Pasteurellaceae</taxon>
        <taxon>Frederiksenia</taxon>
    </lineage>
</organism>
<dbReference type="AlphaFoldDB" id="A0AAE6X7J4"/>
<evidence type="ECO:0000313" key="2">
    <source>
        <dbReference type="EMBL" id="QIM65334.1"/>
    </source>
</evidence>
<feature type="transmembrane region" description="Helical" evidence="1">
    <location>
        <begin position="96"/>
        <end position="113"/>
    </location>
</feature>
<feature type="transmembrane region" description="Helical" evidence="1">
    <location>
        <begin position="168"/>
        <end position="185"/>
    </location>
</feature>
<feature type="transmembrane region" description="Helical" evidence="1">
    <location>
        <begin position="206"/>
        <end position="231"/>
    </location>
</feature>